<comment type="caution">
    <text evidence="4">The sequence shown here is derived from an EMBL/GenBank/DDBJ whole genome shotgun (WGS) entry which is preliminary data.</text>
</comment>
<evidence type="ECO:0000259" key="3">
    <source>
        <dbReference type="Pfam" id="PF24564"/>
    </source>
</evidence>
<reference evidence="4" key="1">
    <citation type="journal article" date="2021" name="Nat. Commun.">
        <title>Genetic determinants of endophytism in the Arabidopsis root mycobiome.</title>
        <authorList>
            <person name="Mesny F."/>
            <person name="Miyauchi S."/>
            <person name="Thiergart T."/>
            <person name="Pickel B."/>
            <person name="Atanasova L."/>
            <person name="Karlsson M."/>
            <person name="Huettel B."/>
            <person name="Barry K.W."/>
            <person name="Haridas S."/>
            <person name="Chen C."/>
            <person name="Bauer D."/>
            <person name="Andreopoulos W."/>
            <person name="Pangilinan J."/>
            <person name="LaButti K."/>
            <person name="Riley R."/>
            <person name="Lipzen A."/>
            <person name="Clum A."/>
            <person name="Drula E."/>
            <person name="Henrissat B."/>
            <person name="Kohler A."/>
            <person name="Grigoriev I.V."/>
            <person name="Martin F.M."/>
            <person name="Hacquard S."/>
        </authorList>
    </citation>
    <scope>NUCLEOTIDE SEQUENCE</scope>
    <source>
        <strain evidence="4">MPI-CAGE-CH-0243</strain>
    </source>
</reference>
<dbReference type="Proteomes" id="UP000700596">
    <property type="component" value="Unassembled WGS sequence"/>
</dbReference>
<dbReference type="SUPFAM" id="SSF52540">
    <property type="entry name" value="P-loop containing nucleoside triphosphate hydrolases"/>
    <property type="match status" value="1"/>
</dbReference>
<dbReference type="PANTHER" id="PTHR36681:SF3">
    <property type="entry name" value="NUCLEAR GTPASE, GERMINAL CENTER-ASSOCIATED, TANDEM DUPLICATE 3"/>
    <property type="match status" value="1"/>
</dbReference>
<proteinExistence type="predicted"/>
<dbReference type="AlphaFoldDB" id="A0A9P9E530"/>
<dbReference type="PANTHER" id="PTHR36681">
    <property type="entry name" value="NUCLEAR GTPASE, GERMINAL CENTER-ASSOCIATED, TANDEM DUPLICATE 3"/>
    <property type="match status" value="1"/>
</dbReference>
<dbReference type="InterPro" id="IPR056024">
    <property type="entry name" value="DUF7605"/>
</dbReference>
<sequence length="880" mass="99525">MTEGVNAILPSPSARIQSSPDNYTKGTSTPQSSDSQVMVREVVNDLSDLRLASVSERDAPSATRTPLIQLTPTPPVTQRDTIQSPQIREDSIVGGLNALRLGGAAQEETDQASRSPSPGRRRRSRSSLNMNVYSVEDENPPESLFYASDIQNALIRAKSASQRIALALSNSTLHKEPGSRIDNLLRTALNLTKFKPPSSRTVGLVGDSGVGKSSLINSLLDRPDFARASSSGSACTCVVTEYHYHNKEDFIIHIDYFSLTELSTQFDELLRAHREYRRSSGDRMLPEEREDLKKRSELADSTFKACFKSRLTINHAIMNKLSIEDALKTMKQWASELIPADAQRDREVREVYTDARACSQRLQELTSEIEEPGESCPWPFIRKIRVHMKAHILGKGLVIADLPGLRDLNSARQNVTERYVRQCHQIFAVTGIGRAATNVGVRDVFDLGRSAALSNIGVICTMADDIRLNEAMNDWPMEKAYISEMRKKIAEAKHGYEEIQLDIDGFDVHEDLDDEEKEELSQLYQERDSTKKAYKDHEFELKRHLMKLRNSKVTAELRTRYQTPADKEALNIFCVSNTLYWDNRNRSKQAALSTIDLSGIPSVRRYCIGIVADNHLKATVEYIKNEIPALLGSIELWWHHSSYAAWCRNYGTHYTKACRHRCWNSEAVAEMKNGSSNMWDVFIAAAETYNDELKASIRNRFLLAMNEVRNSVVMLTLSRTLKHQYHVLKYSMEKCIEEFQAKLRLLQADAFSPVRTSIVGKLLEQTYRSANKEHGTGSDRRKKAIINQAFRSVSLFDNHRNTFRAMFHTLADNLEKKLEEAVAEQVAIIEADLNTLKSDNVIQEHERNPEFRRTLAGSVESVQEEMARISSMVDGVVNTA</sequence>
<dbReference type="Pfam" id="PF00350">
    <property type="entry name" value="Dynamin_N"/>
    <property type="match status" value="1"/>
</dbReference>
<evidence type="ECO:0000313" key="5">
    <source>
        <dbReference type="Proteomes" id="UP000700596"/>
    </source>
</evidence>
<dbReference type="OrthoDB" id="3598281at2759"/>
<dbReference type="Gene3D" id="3.40.50.300">
    <property type="entry name" value="P-loop containing nucleotide triphosphate hydrolases"/>
    <property type="match status" value="1"/>
</dbReference>
<dbReference type="Pfam" id="PF24564">
    <property type="entry name" value="DUF7605"/>
    <property type="match status" value="1"/>
</dbReference>
<evidence type="ECO:0008006" key="6">
    <source>
        <dbReference type="Google" id="ProtNLM"/>
    </source>
</evidence>
<accession>A0A9P9E530</accession>
<protein>
    <recommendedName>
        <fullName evidence="6">Nuclear GTPase SLIP-GC</fullName>
    </recommendedName>
</protein>
<dbReference type="EMBL" id="JAGMWT010000003">
    <property type="protein sequence ID" value="KAH7132060.1"/>
    <property type="molecule type" value="Genomic_DNA"/>
</dbReference>
<feature type="region of interest" description="Disordered" evidence="1">
    <location>
        <begin position="1"/>
        <end position="36"/>
    </location>
</feature>
<feature type="compositionally biased region" description="Polar residues" evidence="1">
    <location>
        <begin position="62"/>
        <end position="83"/>
    </location>
</feature>
<feature type="region of interest" description="Disordered" evidence="1">
    <location>
        <begin position="102"/>
        <end position="130"/>
    </location>
</feature>
<evidence type="ECO:0000259" key="2">
    <source>
        <dbReference type="Pfam" id="PF00350"/>
    </source>
</evidence>
<feature type="compositionally biased region" description="Polar residues" evidence="1">
    <location>
        <begin position="14"/>
        <end position="36"/>
    </location>
</feature>
<name>A0A9P9E530_9PLEO</name>
<evidence type="ECO:0000256" key="1">
    <source>
        <dbReference type="SAM" id="MobiDB-lite"/>
    </source>
</evidence>
<dbReference type="InterPro" id="IPR027417">
    <property type="entry name" value="P-loop_NTPase"/>
</dbReference>
<feature type="domain" description="Dynamin N-terminal" evidence="2">
    <location>
        <begin position="202"/>
        <end position="459"/>
    </location>
</feature>
<dbReference type="InterPro" id="IPR045063">
    <property type="entry name" value="Dynamin_N"/>
</dbReference>
<feature type="domain" description="DUF7605" evidence="3">
    <location>
        <begin position="638"/>
        <end position="796"/>
    </location>
</feature>
<organism evidence="4 5">
    <name type="scientific">Dendryphion nanum</name>
    <dbReference type="NCBI Taxonomy" id="256645"/>
    <lineage>
        <taxon>Eukaryota</taxon>
        <taxon>Fungi</taxon>
        <taxon>Dikarya</taxon>
        <taxon>Ascomycota</taxon>
        <taxon>Pezizomycotina</taxon>
        <taxon>Dothideomycetes</taxon>
        <taxon>Pleosporomycetidae</taxon>
        <taxon>Pleosporales</taxon>
        <taxon>Torulaceae</taxon>
        <taxon>Dendryphion</taxon>
    </lineage>
</organism>
<evidence type="ECO:0000313" key="4">
    <source>
        <dbReference type="EMBL" id="KAH7132060.1"/>
    </source>
</evidence>
<feature type="region of interest" description="Disordered" evidence="1">
    <location>
        <begin position="54"/>
        <end position="83"/>
    </location>
</feature>
<keyword evidence="5" id="KW-1185">Reference proteome</keyword>
<gene>
    <name evidence="4" type="ORF">B0J11DRAFT_548073</name>
</gene>